<organism evidence="1 2">
    <name type="scientific">Pistacia atlantica</name>
    <dbReference type="NCBI Taxonomy" id="434234"/>
    <lineage>
        <taxon>Eukaryota</taxon>
        <taxon>Viridiplantae</taxon>
        <taxon>Streptophyta</taxon>
        <taxon>Embryophyta</taxon>
        <taxon>Tracheophyta</taxon>
        <taxon>Spermatophyta</taxon>
        <taxon>Magnoliopsida</taxon>
        <taxon>eudicotyledons</taxon>
        <taxon>Gunneridae</taxon>
        <taxon>Pentapetalae</taxon>
        <taxon>rosids</taxon>
        <taxon>malvids</taxon>
        <taxon>Sapindales</taxon>
        <taxon>Anacardiaceae</taxon>
        <taxon>Pistacia</taxon>
    </lineage>
</organism>
<reference evidence="2" key="1">
    <citation type="journal article" date="2023" name="G3 (Bethesda)">
        <title>Genome assembly and association tests identify interacting loci associated with vigor, precocity, and sex in interspecific pistachio rootstocks.</title>
        <authorList>
            <person name="Palmer W."/>
            <person name="Jacygrad E."/>
            <person name="Sagayaradj S."/>
            <person name="Cavanaugh K."/>
            <person name="Han R."/>
            <person name="Bertier L."/>
            <person name="Beede B."/>
            <person name="Kafkas S."/>
            <person name="Golino D."/>
            <person name="Preece J."/>
            <person name="Michelmore R."/>
        </authorList>
    </citation>
    <scope>NUCLEOTIDE SEQUENCE [LARGE SCALE GENOMIC DNA]</scope>
</reference>
<sequence>MTPLQKPSKSQVSFIGIHGCLIYIEIFQRIKS</sequence>
<evidence type="ECO:0000313" key="1">
    <source>
        <dbReference type="EMBL" id="KAJ0102875.1"/>
    </source>
</evidence>
<protein>
    <submittedName>
        <fullName evidence="1">Uncharacterized protein</fullName>
    </submittedName>
</protein>
<accession>A0ACC1BUY5</accession>
<proteinExistence type="predicted"/>
<evidence type="ECO:0000313" key="2">
    <source>
        <dbReference type="Proteomes" id="UP001164250"/>
    </source>
</evidence>
<gene>
    <name evidence="1" type="ORF">Patl1_05181</name>
</gene>
<keyword evidence="2" id="KW-1185">Reference proteome</keyword>
<name>A0ACC1BUY5_9ROSI</name>
<dbReference type="Proteomes" id="UP001164250">
    <property type="component" value="Chromosome 3"/>
</dbReference>
<comment type="caution">
    <text evidence="1">The sequence shown here is derived from an EMBL/GenBank/DDBJ whole genome shotgun (WGS) entry which is preliminary data.</text>
</comment>
<dbReference type="EMBL" id="CM047899">
    <property type="protein sequence ID" value="KAJ0102875.1"/>
    <property type="molecule type" value="Genomic_DNA"/>
</dbReference>